<sequence>MDSFEINKIIAAVLVTILLVFGIEKISDIVFHVEKPAVEGYKVEVKLASTSSTEGNSESQVDISALLALGNIEDGKKIFKKCAACHSINADGKNKIGPKLWNVIFRPVGSIADYKYSKALVSYGKEWTWEEMNGFLIKPSKWI</sequence>
<dbReference type="Pfam" id="PF00034">
    <property type="entry name" value="Cytochrom_C"/>
    <property type="match status" value="1"/>
</dbReference>
<dbReference type="EMBL" id="UINC01040454">
    <property type="protein sequence ID" value="SVB40352.1"/>
    <property type="molecule type" value="Genomic_DNA"/>
</dbReference>
<reference evidence="7" key="1">
    <citation type="submission" date="2018-05" db="EMBL/GenBank/DDBJ databases">
        <authorList>
            <person name="Lanie J.A."/>
            <person name="Ng W.-L."/>
            <person name="Kazmierczak K.M."/>
            <person name="Andrzejewski T.M."/>
            <person name="Davidsen T.M."/>
            <person name="Wayne K.J."/>
            <person name="Tettelin H."/>
            <person name="Glass J.I."/>
            <person name="Rusch D."/>
            <person name="Podicherti R."/>
            <person name="Tsui H.-C.T."/>
            <person name="Winkler M.E."/>
        </authorList>
    </citation>
    <scope>NUCLEOTIDE SEQUENCE</scope>
</reference>
<feature type="domain" description="Cytochrome c" evidence="6">
    <location>
        <begin position="70"/>
        <end position="143"/>
    </location>
</feature>
<feature type="non-terminal residue" evidence="7">
    <location>
        <position position="143"/>
    </location>
</feature>
<dbReference type="GO" id="GO:0009055">
    <property type="term" value="F:electron transfer activity"/>
    <property type="evidence" value="ECO:0007669"/>
    <property type="project" value="InterPro"/>
</dbReference>
<dbReference type="PRINTS" id="PR00604">
    <property type="entry name" value="CYTCHRMECIAB"/>
</dbReference>
<evidence type="ECO:0000256" key="3">
    <source>
        <dbReference type="ARBA" id="ARBA00022723"/>
    </source>
</evidence>
<evidence type="ECO:0000256" key="1">
    <source>
        <dbReference type="ARBA" id="ARBA00022448"/>
    </source>
</evidence>
<protein>
    <recommendedName>
        <fullName evidence="6">Cytochrome c domain-containing protein</fullName>
    </recommendedName>
</protein>
<evidence type="ECO:0000259" key="6">
    <source>
        <dbReference type="PROSITE" id="PS51007"/>
    </source>
</evidence>
<dbReference type="PROSITE" id="PS51007">
    <property type="entry name" value="CYTC"/>
    <property type="match status" value="1"/>
</dbReference>
<dbReference type="PANTHER" id="PTHR11961">
    <property type="entry name" value="CYTOCHROME C"/>
    <property type="match status" value="1"/>
</dbReference>
<evidence type="ECO:0000256" key="4">
    <source>
        <dbReference type="ARBA" id="ARBA00022982"/>
    </source>
</evidence>
<dbReference type="GO" id="GO:0046872">
    <property type="term" value="F:metal ion binding"/>
    <property type="evidence" value="ECO:0007669"/>
    <property type="project" value="UniProtKB-KW"/>
</dbReference>
<dbReference type="SUPFAM" id="SSF46626">
    <property type="entry name" value="Cytochrome c"/>
    <property type="match status" value="1"/>
</dbReference>
<gene>
    <name evidence="7" type="ORF">METZ01_LOCUS193206</name>
</gene>
<dbReference type="InterPro" id="IPR009056">
    <property type="entry name" value="Cyt_c-like_dom"/>
</dbReference>
<evidence type="ECO:0000256" key="5">
    <source>
        <dbReference type="ARBA" id="ARBA00023004"/>
    </source>
</evidence>
<keyword evidence="3" id="KW-0479">Metal-binding</keyword>
<evidence type="ECO:0000313" key="7">
    <source>
        <dbReference type="EMBL" id="SVB40352.1"/>
    </source>
</evidence>
<dbReference type="Gene3D" id="1.10.760.10">
    <property type="entry name" value="Cytochrome c-like domain"/>
    <property type="match status" value="1"/>
</dbReference>
<keyword evidence="1" id="KW-0813">Transport</keyword>
<dbReference type="GO" id="GO:0020037">
    <property type="term" value="F:heme binding"/>
    <property type="evidence" value="ECO:0007669"/>
    <property type="project" value="InterPro"/>
</dbReference>
<organism evidence="7">
    <name type="scientific">marine metagenome</name>
    <dbReference type="NCBI Taxonomy" id="408172"/>
    <lineage>
        <taxon>unclassified sequences</taxon>
        <taxon>metagenomes</taxon>
        <taxon>ecological metagenomes</taxon>
    </lineage>
</organism>
<proteinExistence type="predicted"/>
<dbReference type="AlphaFoldDB" id="A0A382DQK6"/>
<keyword evidence="2" id="KW-0349">Heme</keyword>
<accession>A0A382DQK6</accession>
<dbReference type="InterPro" id="IPR036909">
    <property type="entry name" value="Cyt_c-like_dom_sf"/>
</dbReference>
<keyword evidence="4" id="KW-0249">Electron transport</keyword>
<name>A0A382DQK6_9ZZZZ</name>
<dbReference type="InterPro" id="IPR002327">
    <property type="entry name" value="Cyt_c_1A/1B"/>
</dbReference>
<evidence type="ECO:0000256" key="2">
    <source>
        <dbReference type="ARBA" id="ARBA00022617"/>
    </source>
</evidence>
<keyword evidence="5" id="KW-0408">Iron</keyword>